<dbReference type="InterPro" id="IPR045249">
    <property type="entry name" value="HARBI1-like"/>
</dbReference>
<reference evidence="9 10" key="1">
    <citation type="submission" date="2023-01" db="EMBL/GenBank/DDBJ databases">
        <authorList>
            <person name="Whitehead M."/>
        </authorList>
    </citation>
    <scope>NUCLEOTIDE SEQUENCE [LARGE SCALE GENOMIC DNA]</scope>
</reference>
<evidence type="ECO:0000256" key="6">
    <source>
        <dbReference type="ARBA" id="ARBA00022801"/>
    </source>
</evidence>
<protein>
    <recommendedName>
        <fullName evidence="8">DDE Tnp4 domain-containing protein</fullName>
    </recommendedName>
</protein>
<comment type="cofactor">
    <cofactor evidence="1">
        <name>a divalent metal cation</name>
        <dbReference type="ChEBI" id="CHEBI:60240"/>
    </cofactor>
</comment>
<dbReference type="Pfam" id="PF13359">
    <property type="entry name" value="DDE_Tnp_4"/>
    <property type="match status" value="1"/>
</dbReference>
<keyword evidence="4" id="KW-0540">Nuclease</keyword>
<evidence type="ECO:0000256" key="5">
    <source>
        <dbReference type="ARBA" id="ARBA00022723"/>
    </source>
</evidence>
<comment type="similarity">
    <text evidence="3">Belongs to the HARBI1 family.</text>
</comment>
<gene>
    <name evidence="9" type="ORF">MEUPH1_LOCUS4316</name>
</gene>
<organism evidence="9 10">
    <name type="scientific">Macrosiphum euphorbiae</name>
    <name type="common">potato aphid</name>
    <dbReference type="NCBI Taxonomy" id="13131"/>
    <lineage>
        <taxon>Eukaryota</taxon>
        <taxon>Metazoa</taxon>
        <taxon>Ecdysozoa</taxon>
        <taxon>Arthropoda</taxon>
        <taxon>Hexapoda</taxon>
        <taxon>Insecta</taxon>
        <taxon>Pterygota</taxon>
        <taxon>Neoptera</taxon>
        <taxon>Paraneoptera</taxon>
        <taxon>Hemiptera</taxon>
        <taxon>Sternorrhyncha</taxon>
        <taxon>Aphidomorpha</taxon>
        <taxon>Aphidoidea</taxon>
        <taxon>Aphididae</taxon>
        <taxon>Macrosiphini</taxon>
        <taxon>Macrosiphum</taxon>
    </lineage>
</organism>
<dbReference type="PANTHER" id="PTHR22930:SF292">
    <property type="entry name" value="DDE TNP4 DOMAIN-CONTAINING PROTEIN"/>
    <property type="match status" value="1"/>
</dbReference>
<evidence type="ECO:0000256" key="4">
    <source>
        <dbReference type="ARBA" id="ARBA00022722"/>
    </source>
</evidence>
<keyword evidence="6" id="KW-0378">Hydrolase</keyword>
<evidence type="ECO:0000313" key="9">
    <source>
        <dbReference type="EMBL" id="CAI6347538.1"/>
    </source>
</evidence>
<dbReference type="Proteomes" id="UP001160148">
    <property type="component" value="Unassembled WGS sequence"/>
</dbReference>
<dbReference type="GO" id="GO:0016787">
    <property type="term" value="F:hydrolase activity"/>
    <property type="evidence" value="ECO:0007669"/>
    <property type="project" value="UniProtKB-KW"/>
</dbReference>
<dbReference type="InterPro" id="IPR027806">
    <property type="entry name" value="HARBI1_dom"/>
</dbReference>
<dbReference type="PANTHER" id="PTHR22930">
    <property type="match status" value="1"/>
</dbReference>
<feature type="domain" description="DDE Tnp4" evidence="8">
    <location>
        <begin position="172"/>
        <end position="347"/>
    </location>
</feature>
<dbReference type="GO" id="GO:0005634">
    <property type="term" value="C:nucleus"/>
    <property type="evidence" value="ECO:0007669"/>
    <property type="project" value="UniProtKB-SubCell"/>
</dbReference>
<evidence type="ECO:0000313" key="10">
    <source>
        <dbReference type="Proteomes" id="UP001160148"/>
    </source>
</evidence>
<evidence type="ECO:0000256" key="1">
    <source>
        <dbReference type="ARBA" id="ARBA00001968"/>
    </source>
</evidence>
<keyword evidence="7" id="KW-0539">Nucleus</keyword>
<comment type="caution">
    <text evidence="9">The sequence shown here is derived from an EMBL/GenBank/DDBJ whole genome shotgun (WGS) entry which is preliminary data.</text>
</comment>
<comment type="subcellular location">
    <subcellularLocation>
        <location evidence="2">Nucleus</location>
    </subcellularLocation>
</comment>
<keyword evidence="10" id="KW-1185">Reference proteome</keyword>
<evidence type="ECO:0000256" key="2">
    <source>
        <dbReference type="ARBA" id="ARBA00004123"/>
    </source>
</evidence>
<accession>A0AAV0VTM7</accession>
<dbReference type="AlphaFoldDB" id="A0AAV0VTM7"/>
<sequence>MDNTTSLFVLFFGLNHVHESNKSLDKQKKILHHRLSISNSKIRITNFMLVTRRMYDDLDFKSHFWLTRSSIEVLMCKVKPFYFLRTTKMGRPLVAFEKSTLMTVWYMSNTETFRQVGDRFGLSRGLACRTIHKFIRALSKILDEFIFWPIGSSTTDFKNLRVNYMPNTIGCIDGCHIRIHAPKAKRSDYTNRKMFQSIVLMAVCNAHLEFTYIFSGWPGSSHDARVFKNCSLGNTLLETLQEIISRSHHLLGDSAFPLLENVLVPFKATHILTDKEKLFNRRLSSTRVVIEQAFGLLLRRFRRLKFLNIILYNILGTLLYFKCFRSLESKSIELMSLTVTGACILHNLAIINNDLIEVDENLTDVDTLIEGHVSSASMAVTQRNGISKRNELASR</sequence>
<proteinExistence type="inferred from homology"/>
<keyword evidence="5" id="KW-0479">Metal-binding</keyword>
<dbReference type="EMBL" id="CARXXK010000001">
    <property type="protein sequence ID" value="CAI6347538.1"/>
    <property type="molecule type" value="Genomic_DNA"/>
</dbReference>
<dbReference type="GO" id="GO:0046872">
    <property type="term" value="F:metal ion binding"/>
    <property type="evidence" value="ECO:0007669"/>
    <property type="project" value="UniProtKB-KW"/>
</dbReference>
<name>A0AAV0VTM7_9HEMI</name>
<dbReference type="GO" id="GO:0004518">
    <property type="term" value="F:nuclease activity"/>
    <property type="evidence" value="ECO:0007669"/>
    <property type="project" value="UniProtKB-KW"/>
</dbReference>
<evidence type="ECO:0000256" key="3">
    <source>
        <dbReference type="ARBA" id="ARBA00006958"/>
    </source>
</evidence>
<evidence type="ECO:0000259" key="8">
    <source>
        <dbReference type="Pfam" id="PF13359"/>
    </source>
</evidence>
<evidence type="ECO:0000256" key="7">
    <source>
        <dbReference type="ARBA" id="ARBA00023242"/>
    </source>
</evidence>